<accession>A0AAE0WNQ3</accession>
<evidence type="ECO:0000313" key="2">
    <source>
        <dbReference type="EMBL" id="KAK3675082.1"/>
    </source>
</evidence>
<proteinExistence type="predicted"/>
<comment type="caution">
    <text evidence="2">The sequence shown here is derived from an EMBL/GenBank/DDBJ whole genome shotgun (WGS) entry which is preliminary data.</text>
</comment>
<feature type="compositionally biased region" description="Low complexity" evidence="1">
    <location>
        <begin position="138"/>
        <end position="149"/>
    </location>
</feature>
<evidence type="ECO:0000313" key="3">
    <source>
        <dbReference type="Proteomes" id="UP001274830"/>
    </source>
</evidence>
<evidence type="ECO:0000256" key="1">
    <source>
        <dbReference type="SAM" id="MobiDB-lite"/>
    </source>
</evidence>
<organism evidence="2 3">
    <name type="scientific">Recurvomyces mirabilis</name>
    <dbReference type="NCBI Taxonomy" id="574656"/>
    <lineage>
        <taxon>Eukaryota</taxon>
        <taxon>Fungi</taxon>
        <taxon>Dikarya</taxon>
        <taxon>Ascomycota</taxon>
        <taxon>Pezizomycotina</taxon>
        <taxon>Dothideomycetes</taxon>
        <taxon>Dothideomycetidae</taxon>
        <taxon>Mycosphaerellales</taxon>
        <taxon>Teratosphaeriaceae</taxon>
        <taxon>Recurvomyces</taxon>
    </lineage>
</organism>
<sequence>MATAANTTRAKNKSRSPESYHSLARRNEAAEILQSYEMLSWWSFARCESLTQTRLHFQNIIAGFTDEDEASFVHWRVDHSPHPAKQAALVASRKGKERMSAGVAGDGAGSEASGRPSDFDAAPAGRLVGGGSPRSREAGVANGAANGSPAGSGGKKKRRAG</sequence>
<keyword evidence="3" id="KW-1185">Reference proteome</keyword>
<gene>
    <name evidence="2" type="ORF">LTR78_005016</name>
</gene>
<dbReference type="AlphaFoldDB" id="A0AAE0WNQ3"/>
<dbReference type="Proteomes" id="UP001274830">
    <property type="component" value="Unassembled WGS sequence"/>
</dbReference>
<feature type="region of interest" description="Disordered" evidence="1">
    <location>
        <begin position="1"/>
        <end position="23"/>
    </location>
</feature>
<protein>
    <submittedName>
        <fullName evidence="2">Uncharacterized protein</fullName>
    </submittedName>
</protein>
<dbReference type="EMBL" id="JAUTXT010000016">
    <property type="protein sequence ID" value="KAK3675082.1"/>
    <property type="molecule type" value="Genomic_DNA"/>
</dbReference>
<name>A0AAE0WNQ3_9PEZI</name>
<reference evidence="2" key="1">
    <citation type="submission" date="2023-07" db="EMBL/GenBank/DDBJ databases">
        <title>Black Yeasts Isolated from many extreme environments.</title>
        <authorList>
            <person name="Coleine C."/>
            <person name="Stajich J.E."/>
            <person name="Selbmann L."/>
        </authorList>
    </citation>
    <scope>NUCLEOTIDE SEQUENCE</scope>
    <source>
        <strain evidence="2">CCFEE 5485</strain>
    </source>
</reference>
<feature type="region of interest" description="Disordered" evidence="1">
    <location>
        <begin position="90"/>
        <end position="161"/>
    </location>
</feature>